<proteinExistence type="predicted"/>
<reference evidence="1" key="1">
    <citation type="submission" date="2023-10" db="EMBL/GenBank/DDBJ databases">
        <title>Amphibacter perezi, gen. nov., sp. nov. a novel taxa of the family Comamonadaceae, class Betaproteobacteria isolated from the skin microbiota of Pelophylax perezi from different populations.</title>
        <authorList>
            <person name="Costa S."/>
            <person name="Proenca D.N."/>
            <person name="Lopes I."/>
            <person name="Morais P.V."/>
        </authorList>
    </citation>
    <scope>NUCLEOTIDE SEQUENCE</scope>
    <source>
        <strain evidence="1">SL12-8</strain>
    </source>
</reference>
<keyword evidence="1" id="KW-0808">Transferase</keyword>
<evidence type="ECO:0000313" key="1">
    <source>
        <dbReference type="EMBL" id="MEJ7137552.1"/>
    </source>
</evidence>
<comment type="caution">
    <text evidence="1">The sequence shown here is derived from an EMBL/GenBank/DDBJ whole genome shotgun (WGS) entry which is preliminary data.</text>
</comment>
<dbReference type="Proteomes" id="UP001364695">
    <property type="component" value="Unassembled WGS sequence"/>
</dbReference>
<keyword evidence="2" id="KW-1185">Reference proteome</keyword>
<organism evidence="1 2">
    <name type="scientific">Amphibiibacter pelophylacis</name>
    <dbReference type="NCBI Taxonomy" id="1799477"/>
    <lineage>
        <taxon>Bacteria</taxon>
        <taxon>Pseudomonadati</taxon>
        <taxon>Pseudomonadota</taxon>
        <taxon>Betaproteobacteria</taxon>
        <taxon>Burkholderiales</taxon>
        <taxon>Sphaerotilaceae</taxon>
        <taxon>Amphibiibacter</taxon>
    </lineage>
</organism>
<dbReference type="EMBL" id="JAWDIE010000004">
    <property type="protein sequence ID" value="MEJ7137552.1"/>
    <property type="molecule type" value="Genomic_DNA"/>
</dbReference>
<keyword evidence="1" id="KW-0418">Kinase</keyword>
<evidence type="ECO:0000313" key="2">
    <source>
        <dbReference type="Proteomes" id="UP001364695"/>
    </source>
</evidence>
<sequence>MIPTQTPLIDPAAAPWEREGAVDEGMWLDVIQRMDAVYSQLVQDEIELEAKNERLQASQQFIVSLLSSMSDVLLAVDAAGRVEQTNTALHELVGRRAEQIEGQPVQALLARERDAQRLEQVFQALGQASLDDTPGSAPRPSVALEIHLLDAAGGEVPVDLRCTPRTTPQGGQPGFVLVGRPLGDLQQAYAQLRQAHEALQRTQQQLLQAEKMASLGRLVAGVAHELNNPISFVLGNVDALQRYHRRLGDYVRAMHSGAAAAELDALRTQWRIDHVLDDLPDLTEGLVEGADRTADIVQGLKRFSAVQPSQRCVIDVRPVIEQAAQWVSKAESSHFQIRLELGDEPLWAEANDGQLLQVALNLIQNAHDSACGVTPDEIERSRARAVPPALLIRSHRDGAEVVLDFQDNGPGIPNDHLPRIFDPFFTTKPVGKGTGLGLSISYGLLEQNGGRLIAGNGPDGGACLSIRLPAVAERTA</sequence>
<protein>
    <submittedName>
        <fullName evidence="1">Histidine kinase dimerization/phospho-acceptor domain-containing protein</fullName>
    </submittedName>
</protein>
<name>A0ACC6P039_9BURK</name>
<accession>A0ACC6P039</accession>
<gene>
    <name evidence="1" type="ORF">RV045_03785</name>
</gene>